<name>A0A8J6YQI3_9PROT</name>
<dbReference type="EMBL" id="JACZHT010000005">
    <property type="protein sequence ID" value="MBE1237447.1"/>
    <property type="molecule type" value="Genomic_DNA"/>
</dbReference>
<evidence type="ECO:0000256" key="1">
    <source>
        <dbReference type="SAM" id="MobiDB-lite"/>
    </source>
</evidence>
<proteinExistence type="predicted"/>
<comment type="caution">
    <text evidence="2">The sequence shown here is derived from an EMBL/GenBank/DDBJ whole genome shotgun (WGS) entry which is preliminary data.</text>
</comment>
<feature type="compositionally biased region" description="Gly residues" evidence="1">
    <location>
        <begin position="269"/>
        <end position="279"/>
    </location>
</feature>
<reference evidence="2" key="1">
    <citation type="submission" date="2020-10" db="EMBL/GenBank/DDBJ databases">
        <title>Genome sequence of the unusual species of purple photosynthetic bacteria, Phaeovibrio sulfidiphilus DSM 23193, type strain.</title>
        <authorList>
            <person name="Kyndt J.A."/>
            <person name="Meyer T.E."/>
        </authorList>
    </citation>
    <scope>NUCLEOTIDE SEQUENCE</scope>
    <source>
        <strain evidence="2">DSM 23193</strain>
    </source>
</reference>
<dbReference type="Gene3D" id="2.40.50.230">
    <property type="entry name" value="Gp5 N-terminal domain"/>
    <property type="match status" value="1"/>
</dbReference>
<feature type="region of interest" description="Disordered" evidence="1">
    <location>
        <begin position="168"/>
        <end position="189"/>
    </location>
</feature>
<dbReference type="AlphaFoldDB" id="A0A8J6YQI3"/>
<dbReference type="RefSeq" id="WP_192534461.1">
    <property type="nucleotide sequence ID" value="NZ_JACZHT010000005.1"/>
</dbReference>
<evidence type="ECO:0000313" key="3">
    <source>
        <dbReference type="Proteomes" id="UP000631034"/>
    </source>
</evidence>
<dbReference type="Proteomes" id="UP000631034">
    <property type="component" value="Unassembled WGS sequence"/>
</dbReference>
<evidence type="ECO:0008006" key="4">
    <source>
        <dbReference type="Google" id="ProtNLM"/>
    </source>
</evidence>
<organism evidence="2 3">
    <name type="scientific">Phaeovibrio sulfidiphilus</name>
    <dbReference type="NCBI Taxonomy" id="1220600"/>
    <lineage>
        <taxon>Bacteria</taxon>
        <taxon>Pseudomonadati</taxon>
        <taxon>Pseudomonadota</taxon>
        <taxon>Alphaproteobacteria</taxon>
        <taxon>Rhodospirillales</taxon>
        <taxon>Rhodospirillaceae</taxon>
        <taxon>Phaeovibrio</taxon>
    </lineage>
</organism>
<evidence type="ECO:0000313" key="2">
    <source>
        <dbReference type="EMBL" id="MBE1237447.1"/>
    </source>
</evidence>
<dbReference type="InterPro" id="IPR037026">
    <property type="entry name" value="Vgr_OB-fold_dom_sf"/>
</dbReference>
<feature type="region of interest" description="Disordered" evidence="1">
    <location>
        <begin position="254"/>
        <end position="279"/>
    </location>
</feature>
<protein>
    <recommendedName>
        <fullName evidence="4">Phage protein Gp138 N-terminal domain-containing protein</fullName>
    </recommendedName>
</protein>
<sequence>MSRPLKVRGAAPLTATGSPTNALSFMMEALVKRKVNTALPVRVDAVEPGGRGPVGYVSVTPLVSQADAYANALEPKTIHHVPYARVQGGACALIVDPQPGDIGIAVFAKRDISVLRTGAERPVQAGSFRMFSEADAMYIGGIVNRAPTVWVEMTGEGEVTVRGPARVRLETGGDGADGGEGGSGGKRGEPDIWMEMTASGAVTVHTPKTVRLSAGEGVVLDTPVVRIAGEIIQTGARGSGATFRGGVKNTGGRLSSNGVTLETHVHPGCKGGSTGTPAG</sequence>
<gene>
    <name evidence="2" type="ORF">IHV25_07270</name>
</gene>
<keyword evidence="3" id="KW-1185">Reference proteome</keyword>
<feature type="compositionally biased region" description="Gly residues" evidence="1">
    <location>
        <begin position="172"/>
        <end position="185"/>
    </location>
</feature>
<accession>A0A8J6YQI3</accession>